<keyword evidence="2" id="KW-1185">Reference proteome</keyword>
<protein>
    <recommendedName>
        <fullName evidence="3">Flagellar FliJ protein</fullName>
    </recommendedName>
</protein>
<proteinExistence type="predicted"/>
<name>A0A1H1S758_9ACTN</name>
<sequence length="145" mass="16203">MSARRDPLAVVARVRRVREQDSLLGYHQAAREQRQAEDALAVARAQVLAAPRPGTADAAQFVAQRELALGLSAVVTLREQEADAARGLAASAMSHWQLDRSRLRSIEMLQERRRLARLEERRVLEAAAQDEAATQLWRRTRGQAS</sequence>
<reference evidence="2" key="1">
    <citation type="submission" date="2016-10" db="EMBL/GenBank/DDBJ databases">
        <authorList>
            <person name="Varghese N."/>
            <person name="Submissions S."/>
        </authorList>
    </citation>
    <scope>NUCLEOTIDE SEQUENCE [LARGE SCALE GENOMIC DNA]</scope>
    <source>
        <strain evidence="2">DSM 22127</strain>
    </source>
</reference>
<dbReference type="EMBL" id="LT629757">
    <property type="protein sequence ID" value="SDS43648.1"/>
    <property type="molecule type" value="Genomic_DNA"/>
</dbReference>
<dbReference type="RefSeq" id="WP_091728782.1">
    <property type="nucleotide sequence ID" value="NZ_LT629757.1"/>
</dbReference>
<accession>A0A1H1S758</accession>
<evidence type="ECO:0000313" key="1">
    <source>
        <dbReference type="EMBL" id="SDS43648.1"/>
    </source>
</evidence>
<dbReference type="Proteomes" id="UP000198859">
    <property type="component" value="Chromosome I"/>
</dbReference>
<dbReference type="STRING" id="642780.SAMN04488570_1877"/>
<dbReference type="Gene3D" id="1.10.287.1700">
    <property type="match status" value="1"/>
</dbReference>
<evidence type="ECO:0008006" key="3">
    <source>
        <dbReference type="Google" id="ProtNLM"/>
    </source>
</evidence>
<dbReference type="AlphaFoldDB" id="A0A1H1S758"/>
<dbReference type="InterPro" id="IPR053716">
    <property type="entry name" value="Flag_assembly_chemotaxis_eff"/>
</dbReference>
<organism evidence="1 2">
    <name type="scientific">Nocardioides scoriae</name>
    <dbReference type="NCBI Taxonomy" id="642780"/>
    <lineage>
        <taxon>Bacteria</taxon>
        <taxon>Bacillati</taxon>
        <taxon>Actinomycetota</taxon>
        <taxon>Actinomycetes</taxon>
        <taxon>Propionibacteriales</taxon>
        <taxon>Nocardioidaceae</taxon>
        <taxon>Nocardioides</taxon>
    </lineage>
</organism>
<evidence type="ECO:0000313" key="2">
    <source>
        <dbReference type="Proteomes" id="UP000198859"/>
    </source>
</evidence>
<gene>
    <name evidence="1" type="ORF">SAMN04488570_1877</name>
</gene>
<dbReference type="OrthoDB" id="3831543at2"/>